<dbReference type="PANTHER" id="PTHR34353">
    <property type="entry name" value="CRISPR-ASSOCIATED ENDONUCLEASE CAS1 1"/>
    <property type="match status" value="1"/>
</dbReference>
<evidence type="ECO:0000256" key="5">
    <source>
        <dbReference type="ARBA" id="ARBA00022842"/>
    </source>
</evidence>
<accession>A0A2T3G3H9</accession>
<evidence type="ECO:0000256" key="9">
    <source>
        <dbReference type="ARBA" id="ARBA00038592"/>
    </source>
</evidence>
<feature type="binding site" evidence="10">
    <location>
        <position position="201"/>
    </location>
    <ligand>
        <name>Mn(2+)</name>
        <dbReference type="ChEBI" id="CHEBI:29035"/>
    </ligand>
</feature>
<keyword evidence="12" id="KW-1185">Reference proteome</keyword>
<dbReference type="InterPro" id="IPR042211">
    <property type="entry name" value="CRISPR-assoc_Cas1_N"/>
</dbReference>
<comment type="function">
    <text evidence="10">CRISPR (clustered regularly interspaced short palindromic repeat), is an adaptive immune system that provides protection against mobile genetic elements (viruses, transposable elements and conjugative plasmids). CRISPR clusters contain spacers, sequences complementary to antecedent mobile elements, and target invading nucleic acids. CRISPR clusters are transcribed and processed into CRISPR RNA (crRNA). Acts as a dsDNA endonuclease. Involved in the integration of spacer DNA into the CRISPR cassette.</text>
</comment>
<dbReference type="GeneID" id="77469515"/>
<dbReference type="Pfam" id="PF01867">
    <property type="entry name" value="Cas_Cas1"/>
    <property type="match status" value="1"/>
</dbReference>
<evidence type="ECO:0000256" key="6">
    <source>
        <dbReference type="ARBA" id="ARBA00023118"/>
    </source>
</evidence>
<protein>
    <recommendedName>
        <fullName evidence="10">CRISPR-associated endonuclease Cas1</fullName>
        <ecNumber evidence="10">3.1.-.-</ecNumber>
    </recommendedName>
</protein>
<feature type="binding site" evidence="10">
    <location>
        <position position="216"/>
    </location>
    <ligand>
        <name>Mn(2+)</name>
        <dbReference type="ChEBI" id="CHEBI:29035"/>
    </ligand>
</feature>
<dbReference type="NCBIfam" id="TIGR00287">
    <property type="entry name" value="cas1"/>
    <property type="match status" value="1"/>
</dbReference>
<dbReference type="InterPro" id="IPR002729">
    <property type="entry name" value="CRISPR-assoc_Cas1"/>
</dbReference>
<dbReference type="GO" id="GO:0016787">
    <property type="term" value="F:hydrolase activity"/>
    <property type="evidence" value="ECO:0007669"/>
    <property type="project" value="UniProtKB-KW"/>
</dbReference>
<evidence type="ECO:0000256" key="2">
    <source>
        <dbReference type="ARBA" id="ARBA00022723"/>
    </source>
</evidence>
<comment type="cofactor">
    <cofactor evidence="10">
        <name>Mg(2+)</name>
        <dbReference type="ChEBI" id="CHEBI:18420"/>
    </cofactor>
    <cofactor evidence="10">
        <name>Mn(2+)</name>
        <dbReference type="ChEBI" id="CHEBI:29035"/>
    </cofactor>
</comment>
<feature type="binding site" evidence="10">
    <location>
        <position position="145"/>
    </location>
    <ligand>
        <name>Mn(2+)</name>
        <dbReference type="ChEBI" id="CHEBI:29035"/>
    </ligand>
</feature>
<dbReference type="NCBIfam" id="TIGR03639">
    <property type="entry name" value="cas1_NMENI"/>
    <property type="match status" value="1"/>
</dbReference>
<dbReference type="HAMAP" id="MF_01470">
    <property type="entry name" value="Cas1"/>
    <property type="match status" value="1"/>
</dbReference>
<dbReference type="GO" id="GO:0004520">
    <property type="term" value="F:DNA endonuclease activity"/>
    <property type="evidence" value="ECO:0007669"/>
    <property type="project" value="InterPro"/>
</dbReference>
<keyword evidence="4 10" id="KW-0378">Hydrolase</keyword>
<evidence type="ECO:0000256" key="3">
    <source>
        <dbReference type="ARBA" id="ARBA00022759"/>
    </source>
</evidence>
<comment type="similarity">
    <text evidence="10">Belongs to the CRISPR-associated endonuclease Cas1 family.</text>
</comment>
<organism evidence="11 12">
    <name type="scientific">Faecalibacillus faecis</name>
    <dbReference type="NCBI Taxonomy" id="1982628"/>
    <lineage>
        <taxon>Bacteria</taxon>
        <taxon>Bacillati</taxon>
        <taxon>Bacillota</taxon>
        <taxon>Erysipelotrichia</taxon>
        <taxon>Erysipelotrichales</taxon>
        <taxon>Coprobacillaceae</taxon>
        <taxon>Faecalibacillus</taxon>
    </lineage>
</organism>
<dbReference type="EMBL" id="PYLP01000001">
    <property type="protein sequence ID" value="PST42001.1"/>
    <property type="molecule type" value="Genomic_DNA"/>
</dbReference>
<dbReference type="InterPro" id="IPR042206">
    <property type="entry name" value="CRISPR-assoc_Cas1_C"/>
</dbReference>
<dbReference type="InterPro" id="IPR050646">
    <property type="entry name" value="Cas1"/>
</dbReference>
<dbReference type="PANTHER" id="PTHR34353:SF2">
    <property type="entry name" value="CRISPR-ASSOCIATED ENDONUCLEASE CAS1 1"/>
    <property type="match status" value="1"/>
</dbReference>
<dbReference type="Gene3D" id="3.100.10.20">
    <property type="entry name" value="CRISPR-associated endonuclease Cas1, N-terminal domain"/>
    <property type="match status" value="1"/>
</dbReference>
<comment type="subunit">
    <text evidence="9 10">Homodimer, forms a heterotetramer with a Cas2 homodimer.</text>
</comment>
<sequence>MTWRTVVVTNKAKLSYKNDYLIVRNDEVKLIHLSEINTLIIDTTAATMTSYLISEMLSRKIKIIICDKKRNPQGEIVPYYGSHNTSEQIFKQIEWDDYCKTIWTRIIEEKIINQANYLKELEIDSYKMLYDYVGDLVLFDETNREGHAAKVYFNCLFGKSFSRENPNDINYSLNYGYTILLSQFNKEIVSQGYLTQIGIKHHNVYNWFNLSSDLMEPFRPLIDKIVKENFNERFDGGMKVKLADVLNHKVRIKGKDQYVSNAISIYVKSVFNAIEKKDVDLLTFFEYEL</sequence>
<keyword evidence="7 10" id="KW-0238">DNA-binding</keyword>
<dbReference type="GO" id="GO:0051607">
    <property type="term" value="P:defense response to virus"/>
    <property type="evidence" value="ECO:0007669"/>
    <property type="project" value="UniProtKB-UniRule"/>
</dbReference>
<keyword evidence="3 10" id="KW-0255">Endonuclease</keyword>
<dbReference type="Gene3D" id="1.20.120.920">
    <property type="entry name" value="CRISPR-associated endonuclease Cas1, C-terminal domain"/>
    <property type="match status" value="1"/>
</dbReference>
<keyword evidence="1 10" id="KW-0540">Nuclease</keyword>
<evidence type="ECO:0000256" key="1">
    <source>
        <dbReference type="ARBA" id="ARBA00022722"/>
    </source>
</evidence>
<keyword evidence="6 10" id="KW-0051">Antiviral defense</keyword>
<evidence type="ECO:0000313" key="12">
    <source>
        <dbReference type="Proteomes" id="UP000241201"/>
    </source>
</evidence>
<keyword evidence="8 10" id="KW-0464">Manganese</keyword>
<dbReference type="RefSeq" id="WP_106986804.1">
    <property type="nucleotide sequence ID" value="NZ_JAJCFI010000011.1"/>
</dbReference>
<keyword evidence="5 10" id="KW-0460">Magnesium</keyword>
<keyword evidence="2 10" id="KW-0479">Metal-binding</keyword>
<comment type="caution">
    <text evidence="11">The sequence shown here is derived from an EMBL/GenBank/DDBJ whole genome shotgun (WGS) entry which is preliminary data.</text>
</comment>
<evidence type="ECO:0000313" key="11">
    <source>
        <dbReference type="EMBL" id="PST42001.1"/>
    </source>
</evidence>
<evidence type="ECO:0000256" key="4">
    <source>
        <dbReference type="ARBA" id="ARBA00022801"/>
    </source>
</evidence>
<proteinExistence type="inferred from homology"/>
<evidence type="ECO:0000256" key="8">
    <source>
        <dbReference type="ARBA" id="ARBA00023211"/>
    </source>
</evidence>
<evidence type="ECO:0000256" key="7">
    <source>
        <dbReference type="ARBA" id="ARBA00023125"/>
    </source>
</evidence>
<dbReference type="GO" id="GO:0043571">
    <property type="term" value="P:maintenance of CRISPR repeat elements"/>
    <property type="evidence" value="ECO:0007669"/>
    <property type="project" value="UniProtKB-UniRule"/>
</dbReference>
<evidence type="ECO:0000256" key="10">
    <source>
        <dbReference type="HAMAP-Rule" id="MF_01470"/>
    </source>
</evidence>
<dbReference type="AlphaFoldDB" id="A0A2T3G3H9"/>
<name>A0A2T3G3H9_9FIRM</name>
<dbReference type="EC" id="3.1.-.-" evidence="10"/>
<reference evidence="12" key="1">
    <citation type="submission" date="2018-03" db="EMBL/GenBank/DDBJ databases">
        <title>Lachnoclostridium SNUG30370 gen.nov., sp.nov., isolated from human faeces.</title>
        <authorList>
            <person name="Seo B."/>
            <person name="Jeon K."/>
            <person name="Ko G."/>
        </authorList>
    </citation>
    <scope>NUCLEOTIDE SEQUENCE [LARGE SCALE GENOMIC DNA]</scope>
    <source>
        <strain evidence="12">SNUG30370</strain>
    </source>
</reference>
<dbReference type="Proteomes" id="UP000241201">
    <property type="component" value="Unassembled WGS sequence"/>
</dbReference>
<dbReference type="GO" id="GO:0003677">
    <property type="term" value="F:DNA binding"/>
    <property type="evidence" value="ECO:0007669"/>
    <property type="project" value="UniProtKB-KW"/>
</dbReference>
<gene>
    <name evidence="10" type="primary">cas1</name>
    <name evidence="11" type="ORF">C7U55_00160</name>
</gene>
<dbReference type="InterPro" id="IPR019855">
    <property type="entry name" value="CRISPR-assoc_Cas1_NMENI"/>
</dbReference>
<dbReference type="GO" id="GO:0046872">
    <property type="term" value="F:metal ion binding"/>
    <property type="evidence" value="ECO:0007669"/>
    <property type="project" value="UniProtKB-UniRule"/>
</dbReference>